<gene>
    <name evidence="2" type="ORF">BDA99DRAFT_538020</name>
</gene>
<reference evidence="2" key="1">
    <citation type="journal article" date="2022" name="IScience">
        <title>Evolution of zygomycete secretomes and the origins of terrestrial fungal ecologies.</title>
        <authorList>
            <person name="Chang Y."/>
            <person name="Wang Y."/>
            <person name="Mondo S."/>
            <person name="Ahrendt S."/>
            <person name="Andreopoulos W."/>
            <person name="Barry K."/>
            <person name="Beard J."/>
            <person name="Benny G.L."/>
            <person name="Blankenship S."/>
            <person name="Bonito G."/>
            <person name="Cuomo C."/>
            <person name="Desiro A."/>
            <person name="Gervers K.A."/>
            <person name="Hundley H."/>
            <person name="Kuo A."/>
            <person name="LaButti K."/>
            <person name="Lang B.F."/>
            <person name="Lipzen A."/>
            <person name="O'Donnell K."/>
            <person name="Pangilinan J."/>
            <person name="Reynolds N."/>
            <person name="Sandor L."/>
            <person name="Smith M.E."/>
            <person name="Tsang A."/>
            <person name="Grigoriev I.V."/>
            <person name="Stajich J.E."/>
            <person name="Spatafora J.W."/>
        </authorList>
    </citation>
    <scope>NUCLEOTIDE SEQUENCE</scope>
    <source>
        <strain evidence="2">RSA 2281</strain>
    </source>
</reference>
<dbReference type="SUPFAM" id="SSF81383">
    <property type="entry name" value="F-box domain"/>
    <property type="match status" value="1"/>
</dbReference>
<dbReference type="Proteomes" id="UP001209540">
    <property type="component" value="Unassembled WGS sequence"/>
</dbReference>
<evidence type="ECO:0000259" key="1">
    <source>
        <dbReference type="Pfam" id="PF00646"/>
    </source>
</evidence>
<accession>A0AAD5JZI6</accession>
<dbReference type="EMBL" id="JAIXMP010000015">
    <property type="protein sequence ID" value="KAI9261632.1"/>
    <property type="molecule type" value="Genomic_DNA"/>
</dbReference>
<name>A0AAD5JZI6_9FUNG</name>
<sequence>MLSHSKNATSEIEITASDKLGIHYPNRPKYNDKDVQKIISDEIQQPLLNDALVNSKQLLEYRIPYYMHIHPSTAAVTGNIQDPVYNKYNKELHKESTNSITTKSPLLPSSLIINKNNDFHNANCTNHGVTFQNRHSEKYNRLTSQQKSNGAIIDACENNDDPLFAKLNIDILECIFQLLDRTSLIRCASISKTWKLFLLDWSYFWEVIKNEPIIIESNKSDINNNGVTRFNQWDQQQQRNSPPEAKIGLLLGKILHRKKIHQLTLYNHHYRCREDEQQLSGQSEEAYANEILELIADTHYTEVKSIFISGMTRIDPIVLSRVFQTSSSNLTILYLDYHTNVQPKTILDSILEGCPLLLELSYRQQLNEIQKQHNDDNDLSQFYNNNAVLPNRKRLALRKLWIDFGIVGNSANIGEKKFIKVHFLPDILQRCTNLQLLLWNPANHHHTTHDTIFNMINNYTPYIQWMVTMPTRVANCILHDDNNSNSNNSDESQQQYISMDGLFDYFTQNHYIPPTSGKSHQGLTRLDISNPAIVIKKSTLGNLLQKHRPTLETIYLPYNGKDRAFWRTLESIVEYPLSNLLHIYFLGSPLLSATSVPMANVILTETSVISINHLSPARKDKEYEDYFRRIMIHLITSSGWRKLESISFHGFTGMDTSICVTKDILIQLNQLKQLETVNLIHCFSDIHEFTSGLMITWTTLNKTIHYNNYGNNIYFNNNYREIAMIKDLTLDCGLLHSSIDDNFQEHLNSGIFRELNTLRIAHDPTATTANPCYCQINNSAIVHELLKIRNILNSRGGDMVYSFSSTIV</sequence>
<organism evidence="2 3">
    <name type="scientific">Phascolomyces articulosus</name>
    <dbReference type="NCBI Taxonomy" id="60185"/>
    <lineage>
        <taxon>Eukaryota</taxon>
        <taxon>Fungi</taxon>
        <taxon>Fungi incertae sedis</taxon>
        <taxon>Mucoromycota</taxon>
        <taxon>Mucoromycotina</taxon>
        <taxon>Mucoromycetes</taxon>
        <taxon>Mucorales</taxon>
        <taxon>Lichtheimiaceae</taxon>
        <taxon>Phascolomyces</taxon>
    </lineage>
</organism>
<evidence type="ECO:0000313" key="2">
    <source>
        <dbReference type="EMBL" id="KAI9261632.1"/>
    </source>
</evidence>
<comment type="caution">
    <text evidence="2">The sequence shown here is derived from an EMBL/GenBank/DDBJ whole genome shotgun (WGS) entry which is preliminary data.</text>
</comment>
<dbReference type="InterPro" id="IPR001810">
    <property type="entry name" value="F-box_dom"/>
</dbReference>
<feature type="domain" description="F-box" evidence="1">
    <location>
        <begin position="166"/>
        <end position="196"/>
    </location>
</feature>
<protein>
    <recommendedName>
        <fullName evidence="1">F-box domain-containing protein</fullName>
    </recommendedName>
</protein>
<evidence type="ECO:0000313" key="3">
    <source>
        <dbReference type="Proteomes" id="UP001209540"/>
    </source>
</evidence>
<reference evidence="2" key="2">
    <citation type="submission" date="2023-02" db="EMBL/GenBank/DDBJ databases">
        <authorList>
            <consortium name="DOE Joint Genome Institute"/>
            <person name="Mondo S.J."/>
            <person name="Chang Y."/>
            <person name="Wang Y."/>
            <person name="Ahrendt S."/>
            <person name="Andreopoulos W."/>
            <person name="Barry K."/>
            <person name="Beard J."/>
            <person name="Benny G.L."/>
            <person name="Blankenship S."/>
            <person name="Bonito G."/>
            <person name="Cuomo C."/>
            <person name="Desiro A."/>
            <person name="Gervers K.A."/>
            <person name="Hundley H."/>
            <person name="Kuo A."/>
            <person name="LaButti K."/>
            <person name="Lang B.F."/>
            <person name="Lipzen A."/>
            <person name="O'Donnell K."/>
            <person name="Pangilinan J."/>
            <person name="Reynolds N."/>
            <person name="Sandor L."/>
            <person name="Smith M.W."/>
            <person name="Tsang A."/>
            <person name="Grigoriev I.V."/>
            <person name="Stajich J.E."/>
            <person name="Spatafora J.W."/>
        </authorList>
    </citation>
    <scope>NUCLEOTIDE SEQUENCE</scope>
    <source>
        <strain evidence="2">RSA 2281</strain>
    </source>
</reference>
<keyword evidence="3" id="KW-1185">Reference proteome</keyword>
<dbReference type="AlphaFoldDB" id="A0AAD5JZI6"/>
<dbReference type="Pfam" id="PF00646">
    <property type="entry name" value="F-box"/>
    <property type="match status" value="1"/>
</dbReference>
<proteinExistence type="predicted"/>
<dbReference type="InterPro" id="IPR036047">
    <property type="entry name" value="F-box-like_dom_sf"/>
</dbReference>